<dbReference type="InterPro" id="IPR005828">
    <property type="entry name" value="MFS_sugar_transport-like"/>
</dbReference>
<feature type="transmembrane region" description="Helical" evidence="5">
    <location>
        <begin position="405"/>
        <end position="425"/>
    </location>
</feature>
<dbReference type="AlphaFoldDB" id="A0A8J9VXP1"/>
<feature type="transmembrane region" description="Helical" evidence="5">
    <location>
        <begin position="236"/>
        <end position="253"/>
    </location>
</feature>
<feature type="transmembrane region" description="Helical" evidence="5">
    <location>
        <begin position="21"/>
        <end position="44"/>
    </location>
</feature>
<proteinExistence type="predicted"/>
<feature type="transmembrane region" description="Helical" evidence="5">
    <location>
        <begin position="140"/>
        <end position="160"/>
    </location>
</feature>
<keyword evidence="4 5" id="KW-0472">Membrane</keyword>
<dbReference type="Gene3D" id="1.20.1250.20">
    <property type="entry name" value="MFS general substrate transporter like domains"/>
    <property type="match status" value="1"/>
</dbReference>
<evidence type="ECO:0000259" key="6">
    <source>
        <dbReference type="PROSITE" id="PS50850"/>
    </source>
</evidence>
<name>A0A8J9VXP1_BRALA</name>
<evidence type="ECO:0000256" key="1">
    <source>
        <dbReference type="ARBA" id="ARBA00004141"/>
    </source>
</evidence>
<dbReference type="PROSITE" id="PS50850">
    <property type="entry name" value="MFS"/>
    <property type="match status" value="1"/>
</dbReference>
<dbReference type="CDD" id="cd17317">
    <property type="entry name" value="MFS_SLC22"/>
    <property type="match status" value="1"/>
</dbReference>
<evidence type="ECO:0000256" key="3">
    <source>
        <dbReference type="ARBA" id="ARBA00022989"/>
    </source>
</evidence>
<feature type="transmembrane region" description="Helical" evidence="5">
    <location>
        <begin position="172"/>
        <end position="192"/>
    </location>
</feature>
<dbReference type="SUPFAM" id="SSF103473">
    <property type="entry name" value="MFS general substrate transporter"/>
    <property type="match status" value="1"/>
</dbReference>
<feature type="transmembrane region" description="Helical" evidence="5">
    <location>
        <begin position="259"/>
        <end position="277"/>
    </location>
</feature>
<dbReference type="InterPro" id="IPR036259">
    <property type="entry name" value="MFS_trans_sf"/>
</dbReference>
<dbReference type="Pfam" id="PF00083">
    <property type="entry name" value="Sugar_tr"/>
    <property type="match status" value="1"/>
</dbReference>
<dbReference type="PANTHER" id="PTHR24064">
    <property type="entry name" value="SOLUTE CARRIER FAMILY 22 MEMBER"/>
    <property type="match status" value="1"/>
</dbReference>
<dbReference type="EMBL" id="OV696695">
    <property type="protein sequence ID" value="CAH1238341.1"/>
    <property type="molecule type" value="Genomic_DNA"/>
</dbReference>
<evidence type="ECO:0000256" key="5">
    <source>
        <dbReference type="SAM" id="Phobius"/>
    </source>
</evidence>
<dbReference type="OrthoDB" id="2544694at2759"/>
<keyword evidence="3 5" id="KW-1133">Transmembrane helix</keyword>
<reference evidence="7" key="1">
    <citation type="submission" date="2022-01" db="EMBL/GenBank/DDBJ databases">
        <authorList>
            <person name="Braso-Vives M."/>
        </authorList>
    </citation>
    <scope>NUCLEOTIDE SEQUENCE</scope>
</reference>
<feature type="domain" description="Major facilitator superfamily (MFS) profile" evidence="6">
    <location>
        <begin position="101"/>
        <end position="526"/>
    </location>
</feature>
<keyword evidence="2 5" id="KW-0812">Transmembrane</keyword>
<evidence type="ECO:0000256" key="2">
    <source>
        <dbReference type="ARBA" id="ARBA00022692"/>
    </source>
</evidence>
<evidence type="ECO:0000313" key="8">
    <source>
        <dbReference type="Proteomes" id="UP000838412"/>
    </source>
</evidence>
<feature type="transmembrane region" description="Helical" evidence="5">
    <location>
        <begin position="431"/>
        <end position="453"/>
    </location>
</feature>
<dbReference type="GO" id="GO:0022857">
    <property type="term" value="F:transmembrane transporter activity"/>
    <property type="evidence" value="ECO:0007669"/>
    <property type="project" value="InterPro"/>
</dbReference>
<dbReference type="Proteomes" id="UP000838412">
    <property type="component" value="Chromosome 10"/>
</dbReference>
<feature type="transmembrane region" description="Helical" evidence="5">
    <location>
        <begin position="377"/>
        <end position="398"/>
    </location>
</feature>
<keyword evidence="8" id="KW-1185">Reference proteome</keyword>
<dbReference type="GO" id="GO:0016020">
    <property type="term" value="C:membrane"/>
    <property type="evidence" value="ECO:0007669"/>
    <property type="project" value="UniProtKB-SubCell"/>
</dbReference>
<protein>
    <submittedName>
        <fullName evidence="7">SLC22A3 protein</fullName>
    </submittedName>
</protein>
<accession>A0A8J9VXP1</accession>
<evidence type="ECO:0000256" key="4">
    <source>
        <dbReference type="ARBA" id="ARBA00023136"/>
    </source>
</evidence>
<organism evidence="7 8">
    <name type="scientific">Branchiostoma lanceolatum</name>
    <name type="common">Common lancelet</name>
    <name type="synonym">Amphioxus lanceolatum</name>
    <dbReference type="NCBI Taxonomy" id="7740"/>
    <lineage>
        <taxon>Eukaryota</taxon>
        <taxon>Metazoa</taxon>
        <taxon>Chordata</taxon>
        <taxon>Cephalochordata</taxon>
        <taxon>Leptocardii</taxon>
        <taxon>Amphioxiformes</taxon>
        <taxon>Branchiostomatidae</taxon>
        <taxon>Branchiostoma</taxon>
    </lineage>
</organism>
<feature type="transmembrane region" description="Helical" evidence="5">
    <location>
        <begin position="348"/>
        <end position="365"/>
    </location>
</feature>
<sequence length="526" mass="58810">MVHYDEILKHVGEFGTYQKRMCFFAFLPSLSVGMHMLAMAFLAATPEHRCTAPEAELLAARYNWTEAELLNMTIPWTKDDEGSWVRDSCKRYDLMTVDLNDSYGNRSGWNVTSCDAGWTYDLSQYKTSITQENDIVCSDMWLGSMAQSIYMLGVLIGSITFGDLSDRFGRKVVMFVANALLLIAGVSTTFAPNFTAFVILRFLVGLQCMGVYLVNFVLAAEIVGPSRRTMVGTLDYVFFVLGYMVMGGIAYLIRTWRHLQLAISLSGILWIPLWCVVTESPRWLLAKGRTEEAREIVEKMAKTNGTDFPRALWEKMVESKDKLEETPENDQFYSAWDLLRSPNLAKKSAIIFYNWAVINVVYYGLSLNTSALGGDDYISFFLSGLIEFPALLMSILVIEKWGRRLPHVLFMVGGGVACICTVFVPSDLFPLTMTLAMIGKFGISAGFNIIFIWTGEIYPTVISPADRHLEAPPLYRVRRAVCDWWNPVSDAAGDSGDPPPTNIGGSRGLWKSGILTVSSRQTWGGA</sequence>
<comment type="subcellular location">
    <subcellularLocation>
        <location evidence="1">Membrane</location>
        <topology evidence="1">Multi-pass membrane protein</topology>
    </subcellularLocation>
</comment>
<dbReference type="InterPro" id="IPR020846">
    <property type="entry name" value="MFS_dom"/>
</dbReference>
<evidence type="ECO:0000313" key="7">
    <source>
        <dbReference type="EMBL" id="CAH1238341.1"/>
    </source>
</evidence>
<gene>
    <name evidence="7" type="primary">SLC22A3</name>
    <name evidence="7" type="ORF">BLAG_LOCUS2984</name>
</gene>
<feature type="transmembrane region" description="Helical" evidence="5">
    <location>
        <begin position="198"/>
        <end position="224"/>
    </location>
</feature>